<dbReference type="PANTHER" id="PTHR12358">
    <property type="entry name" value="SPHINGOSINE KINASE"/>
    <property type="match status" value="1"/>
</dbReference>
<dbReference type="GO" id="GO:0001727">
    <property type="term" value="F:lipid kinase activity"/>
    <property type="evidence" value="ECO:0007669"/>
    <property type="project" value="TreeGrafter"/>
</dbReference>
<keyword evidence="8" id="KW-1185">Reference proteome</keyword>
<dbReference type="Gene3D" id="2.60.200.40">
    <property type="match status" value="1"/>
</dbReference>
<evidence type="ECO:0000256" key="1">
    <source>
        <dbReference type="ARBA" id="ARBA00022679"/>
    </source>
</evidence>
<dbReference type="InterPro" id="IPR017438">
    <property type="entry name" value="ATP-NAD_kinase_N"/>
</dbReference>
<reference evidence="8" key="1">
    <citation type="journal article" date="2018" name="Nat. Microbiol.">
        <title>Leveraging single-cell genomics to expand the fungal tree of life.</title>
        <authorList>
            <person name="Ahrendt S.R."/>
            <person name="Quandt C.A."/>
            <person name="Ciobanu D."/>
            <person name="Clum A."/>
            <person name="Salamov A."/>
            <person name="Andreopoulos B."/>
            <person name="Cheng J.F."/>
            <person name="Woyke T."/>
            <person name="Pelin A."/>
            <person name="Henrissat B."/>
            <person name="Reynolds N.K."/>
            <person name="Benny G.L."/>
            <person name="Smith M.E."/>
            <person name="James T.Y."/>
            <person name="Grigoriev I.V."/>
        </authorList>
    </citation>
    <scope>NUCLEOTIDE SEQUENCE [LARGE SCALE GENOMIC DNA]</scope>
</reference>
<dbReference type="GO" id="GO:0046512">
    <property type="term" value="P:sphingosine biosynthetic process"/>
    <property type="evidence" value="ECO:0007669"/>
    <property type="project" value="TreeGrafter"/>
</dbReference>
<dbReference type="Pfam" id="PF19279">
    <property type="entry name" value="YegS_C"/>
    <property type="match status" value="1"/>
</dbReference>
<feature type="compositionally biased region" description="Low complexity" evidence="5">
    <location>
        <begin position="408"/>
        <end position="425"/>
    </location>
</feature>
<keyword evidence="3 7" id="KW-0418">Kinase</keyword>
<evidence type="ECO:0000256" key="2">
    <source>
        <dbReference type="ARBA" id="ARBA00022741"/>
    </source>
</evidence>
<evidence type="ECO:0000259" key="6">
    <source>
        <dbReference type="PROSITE" id="PS50146"/>
    </source>
</evidence>
<feature type="region of interest" description="Disordered" evidence="5">
    <location>
        <begin position="56"/>
        <end position="86"/>
    </location>
</feature>
<sequence>MSSEEQVNQASALAVLPTVTLLKHAEKGQPGPRGTLTLNAEHHALVWVPEEGRKARRKSFRNSTSSSIFTPISPTPSATSTSTSLSSRLRASVRPVHMVVAPLTYIFAVRHVHPEASLPLTFPVQEGSVTEEETDRFAVFWVERSKDQGHVKSLTFRTPSSPTDAAKWIRVIRRCIYPDTAGKLPLSRIYLILNPFGGTKKAPKIWESPVKPMFELAGIQTTLTKTERSGHARELTRDMDVDAYDAVVTISGDGLIHEVMNGLCSRPDWESAVKKLTVGAIAGGTVNALPMNLDLPSPILCALSIIRGRKHPMDMHLVTHYPSGSRYVSHLMFSWGLVADVDIESEIYRWAGPARLNVGLAARLLNIRHYPGTLHYLTDEVSESESGDGGPAGSAPGSNGVPLLMEPSGSQGASGVGSASSQEASNGPIEPRKGNGGLREEEVEVAGIKPDLPGPRGQFTSPILARELKKRKALEDGFDGLPKGWKTVRSKFTFLGNGNLPRISADAMIAPSAQLSDGTLHLSWIESIGLWKLVPILLRMADGSHTQDARVHHHRVQAFILEGQRLEGGPGPSKHGGIINVDGEEVGRSCQGEAWAVEILPSLVTIVVPPWFEENQP</sequence>
<feature type="domain" description="DAGKc" evidence="6">
    <location>
        <begin position="184"/>
        <end position="322"/>
    </location>
</feature>
<proteinExistence type="predicted"/>
<feature type="region of interest" description="Disordered" evidence="5">
    <location>
        <begin position="381"/>
        <end position="441"/>
    </location>
</feature>
<dbReference type="Proteomes" id="UP000267251">
    <property type="component" value="Unassembled WGS sequence"/>
</dbReference>
<dbReference type="GO" id="GO:0005737">
    <property type="term" value="C:cytoplasm"/>
    <property type="evidence" value="ECO:0007669"/>
    <property type="project" value="TreeGrafter"/>
</dbReference>
<keyword evidence="1" id="KW-0808">Transferase</keyword>
<evidence type="ECO:0000313" key="7">
    <source>
        <dbReference type="EMBL" id="RKP13977.1"/>
    </source>
</evidence>
<evidence type="ECO:0000256" key="3">
    <source>
        <dbReference type="ARBA" id="ARBA00022777"/>
    </source>
</evidence>
<keyword evidence="2" id="KW-0547">Nucleotide-binding</keyword>
<dbReference type="PANTHER" id="PTHR12358:SF31">
    <property type="entry name" value="ACYLGLYCEROL KINASE, MITOCHONDRIAL"/>
    <property type="match status" value="1"/>
</dbReference>
<name>A0A4P9Y4V2_9FUNG</name>
<evidence type="ECO:0000313" key="8">
    <source>
        <dbReference type="Proteomes" id="UP000267251"/>
    </source>
</evidence>
<dbReference type="Pfam" id="PF00781">
    <property type="entry name" value="DAGK_cat"/>
    <property type="match status" value="1"/>
</dbReference>
<dbReference type="InterPro" id="IPR050187">
    <property type="entry name" value="Lipid_Phosphate_FormReg"/>
</dbReference>
<dbReference type="SMART" id="SM00046">
    <property type="entry name" value="DAGKc"/>
    <property type="match status" value="1"/>
</dbReference>
<organism evidence="7 8">
    <name type="scientific">Piptocephalis cylindrospora</name>
    <dbReference type="NCBI Taxonomy" id="1907219"/>
    <lineage>
        <taxon>Eukaryota</taxon>
        <taxon>Fungi</taxon>
        <taxon>Fungi incertae sedis</taxon>
        <taxon>Zoopagomycota</taxon>
        <taxon>Zoopagomycotina</taxon>
        <taxon>Zoopagomycetes</taxon>
        <taxon>Zoopagales</taxon>
        <taxon>Piptocephalidaceae</taxon>
        <taxon>Piptocephalis</taxon>
    </lineage>
</organism>
<evidence type="ECO:0000256" key="4">
    <source>
        <dbReference type="ARBA" id="ARBA00022840"/>
    </source>
</evidence>
<dbReference type="GO" id="GO:0005524">
    <property type="term" value="F:ATP binding"/>
    <property type="evidence" value="ECO:0007669"/>
    <property type="project" value="UniProtKB-KW"/>
</dbReference>
<dbReference type="InterPro" id="IPR001206">
    <property type="entry name" value="Diacylglycerol_kinase_cat_dom"/>
</dbReference>
<evidence type="ECO:0000256" key="5">
    <source>
        <dbReference type="SAM" id="MobiDB-lite"/>
    </source>
</evidence>
<gene>
    <name evidence="7" type="ORF">BJ684DRAFT_19576</name>
</gene>
<keyword evidence="4" id="KW-0067">ATP-binding</keyword>
<dbReference type="OrthoDB" id="3853857at2759"/>
<dbReference type="InterPro" id="IPR045540">
    <property type="entry name" value="YegS/DAGK_C"/>
</dbReference>
<dbReference type="AlphaFoldDB" id="A0A4P9Y4V2"/>
<dbReference type="SUPFAM" id="SSF111331">
    <property type="entry name" value="NAD kinase/diacylglycerol kinase-like"/>
    <property type="match status" value="1"/>
</dbReference>
<dbReference type="GO" id="GO:0016020">
    <property type="term" value="C:membrane"/>
    <property type="evidence" value="ECO:0007669"/>
    <property type="project" value="TreeGrafter"/>
</dbReference>
<protein>
    <submittedName>
        <fullName evidence="7">ATP-NAD kinase-like domain-containing protein</fullName>
    </submittedName>
</protein>
<dbReference type="EMBL" id="KZ987909">
    <property type="protein sequence ID" value="RKP13977.1"/>
    <property type="molecule type" value="Genomic_DNA"/>
</dbReference>
<dbReference type="InterPro" id="IPR016064">
    <property type="entry name" value="NAD/diacylglycerol_kinase_sf"/>
</dbReference>
<dbReference type="Gene3D" id="3.40.50.10330">
    <property type="entry name" value="Probable inorganic polyphosphate/atp-NAD kinase, domain 1"/>
    <property type="match status" value="1"/>
</dbReference>
<feature type="compositionally biased region" description="Low complexity" evidence="5">
    <location>
        <begin position="63"/>
        <end position="86"/>
    </location>
</feature>
<accession>A0A4P9Y4V2</accession>
<dbReference type="PROSITE" id="PS50146">
    <property type="entry name" value="DAGK"/>
    <property type="match status" value="1"/>
</dbReference>